<organism evidence="4 6">
    <name type="scientific">Arcobacter porcinus</name>
    <dbReference type="NCBI Taxonomy" id="1935204"/>
    <lineage>
        <taxon>Bacteria</taxon>
        <taxon>Pseudomonadati</taxon>
        <taxon>Campylobacterota</taxon>
        <taxon>Epsilonproteobacteria</taxon>
        <taxon>Campylobacterales</taxon>
        <taxon>Arcobacteraceae</taxon>
        <taxon>Arcobacter</taxon>
    </lineage>
</organism>
<dbReference type="EMBL" id="LDIR01000001">
    <property type="protein sequence ID" value="OCL92836.1"/>
    <property type="molecule type" value="Genomic_DNA"/>
</dbReference>
<dbReference type="EC" id="6.3.4.15" evidence="3 4"/>
<dbReference type="OrthoDB" id="9807064at2"/>
<dbReference type="EMBL" id="CP036246">
    <property type="protein sequence ID" value="QEP41166.1"/>
    <property type="molecule type" value="Genomic_DNA"/>
</dbReference>
<dbReference type="InterPro" id="IPR004408">
    <property type="entry name" value="Biotin_CoA_COase_ligase"/>
</dbReference>
<protein>
    <submittedName>
        <fullName evidence="3">Bifunctional ligase/repressor BirA</fullName>
        <ecNumber evidence="3 4">6.3.4.15</ecNumber>
    </submittedName>
    <submittedName>
        <fullName evidence="4">Biotin-[acetyl-CoA-carboxylase] ligase</fullName>
    </submittedName>
</protein>
<dbReference type="KEGG" id="apoc:APORC_1594"/>
<evidence type="ECO:0000313" key="5">
    <source>
        <dbReference type="Proteomes" id="UP000093159"/>
    </source>
</evidence>
<dbReference type="PROSITE" id="PS51733">
    <property type="entry name" value="BPL_LPL_CATALYTIC"/>
    <property type="match status" value="1"/>
</dbReference>
<dbReference type="GO" id="GO:0004077">
    <property type="term" value="F:biotin--[biotin carboxyl-carrier protein] ligase activity"/>
    <property type="evidence" value="ECO:0007669"/>
    <property type="project" value="UniProtKB-EC"/>
</dbReference>
<keyword evidence="1 4" id="KW-0436">Ligase</keyword>
<evidence type="ECO:0000313" key="4">
    <source>
        <dbReference type="EMBL" id="QEP41166.1"/>
    </source>
</evidence>
<dbReference type="InterPro" id="IPR004143">
    <property type="entry name" value="BPL_LPL_catalytic"/>
</dbReference>
<evidence type="ECO:0000313" key="6">
    <source>
        <dbReference type="Proteomes" id="UP000322644"/>
    </source>
</evidence>
<dbReference type="SUPFAM" id="SSF55681">
    <property type="entry name" value="Class II aaRS and biotin synthetases"/>
    <property type="match status" value="1"/>
</dbReference>
<keyword evidence="5" id="KW-1185">Reference proteome</keyword>
<reference evidence="4 6" key="2">
    <citation type="submission" date="2019-09" db="EMBL/GenBank/DDBJ databases">
        <title>Complete genome sequencing of four Arcobacter species reveals a diverse suite of mobile elements.</title>
        <authorList>
            <person name="Miller W.G."/>
            <person name="Yee E."/>
            <person name="Bono J.L."/>
        </authorList>
    </citation>
    <scope>NUCLEOTIDE SEQUENCE [LARGE SCALE GENOMIC DNA]</scope>
    <source>
        <strain evidence="4 6">CCUG 56899</strain>
    </source>
</reference>
<dbReference type="PANTHER" id="PTHR12835">
    <property type="entry name" value="BIOTIN PROTEIN LIGASE"/>
    <property type="match status" value="1"/>
</dbReference>
<name>A0A1C0AZ93_9BACT</name>
<reference evidence="3 5" key="1">
    <citation type="submission" date="2015-05" db="EMBL/GenBank/DDBJ databases">
        <authorList>
            <person name="Rovetto F."/>
            <person name="Cocolin L."/>
            <person name="Illeghems K."/>
            <person name="Van Nieuwerburgh F."/>
            <person name="Houf K."/>
        </authorList>
    </citation>
    <scope>NUCLEOTIDE SEQUENCE [LARGE SCALE GENOMIC DNA]</scope>
    <source>
        <strain evidence="3 5">117434</strain>
    </source>
</reference>
<dbReference type="AlphaFoldDB" id="A0A1C0AZ93"/>
<accession>A0A1C0AZ93</accession>
<dbReference type="Proteomes" id="UP000093159">
    <property type="component" value="Unassembled WGS sequence"/>
</dbReference>
<dbReference type="GO" id="GO:0005737">
    <property type="term" value="C:cytoplasm"/>
    <property type="evidence" value="ECO:0007669"/>
    <property type="project" value="TreeGrafter"/>
</dbReference>
<dbReference type="PANTHER" id="PTHR12835:SF5">
    <property type="entry name" value="BIOTIN--PROTEIN LIGASE"/>
    <property type="match status" value="1"/>
</dbReference>
<dbReference type="RefSeq" id="WP_066171521.1">
    <property type="nucleotide sequence ID" value="NZ_CP036246.2"/>
</dbReference>
<proteinExistence type="predicted"/>
<sequence length="211" mass="24105">MKILRLKTVDSTQKYLKEYVEKNGFEEAMCVLANMQTDGVGSRGNVWSAVEGNLLFSFVVKRENLPEDLPLQSATIYFTTILKDILSKKSSKLFIKWPNDFYLENKKIGGAITSTTKDLLFCGIGLNLVKTSEEFGVLDIEVNIEDLLKEYFEIVEKKISWKQIFSIFQIEFRHSKEFQVNIDGNKHSLASAILNSDGSIQIEDKKVFSLR</sequence>
<dbReference type="Proteomes" id="UP000322644">
    <property type="component" value="Chromosome"/>
</dbReference>
<evidence type="ECO:0000256" key="1">
    <source>
        <dbReference type="ARBA" id="ARBA00022598"/>
    </source>
</evidence>
<dbReference type="NCBIfam" id="TIGR00121">
    <property type="entry name" value="birA_ligase"/>
    <property type="match status" value="1"/>
</dbReference>
<reference evidence="4 6" key="3">
    <citation type="submission" date="2019-09" db="EMBL/GenBank/DDBJ databases">
        <title>Taxonomic note: a critical rebuttal of the proposed division of the genus Arcobacter into six genera, emended descriptions of Arcobacter anaerophilus and the genus Arcobacter, and an assessment of genus-level boundaries for Epsilonproteobacteria using in silico genomic comparator tools.</title>
        <authorList>
            <person name="On S.L.W."/>
            <person name="Miller W.G."/>
            <person name="Biggs P."/>
            <person name="Cornelius A."/>
            <person name="Vandamme P."/>
        </authorList>
    </citation>
    <scope>NUCLEOTIDE SEQUENCE [LARGE SCALE GENOMIC DNA]</scope>
    <source>
        <strain evidence="4 6">CCUG 56899</strain>
    </source>
</reference>
<dbReference type="Pfam" id="PF03099">
    <property type="entry name" value="BPL_LplA_LipB"/>
    <property type="match status" value="1"/>
</dbReference>
<gene>
    <name evidence="4" type="primary">birA</name>
    <name evidence="3" type="ORF">AAX28_00376</name>
    <name evidence="4" type="ORF">APORC_1594</name>
</gene>
<dbReference type="NCBIfam" id="NF006294">
    <property type="entry name" value="PRK08477.1"/>
    <property type="match status" value="1"/>
</dbReference>
<evidence type="ECO:0000313" key="3">
    <source>
        <dbReference type="EMBL" id="OCL92836.1"/>
    </source>
</evidence>
<feature type="domain" description="BPL/LPL catalytic" evidence="2">
    <location>
        <begin position="1"/>
        <end position="180"/>
    </location>
</feature>
<dbReference type="Gene3D" id="3.30.930.10">
    <property type="entry name" value="Bira Bifunctional Protein, Domain 2"/>
    <property type="match status" value="1"/>
</dbReference>
<evidence type="ECO:0000259" key="2">
    <source>
        <dbReference type="PROSITE" id="PS51733"/>
    </source>
</evidence>
<dbReference type="InterPro" id="IPR045864">
    <property type="entry name" value="aa-tRNA-synth_II/BPL/LPL"/>
</dbReference>